<name>A0A0H4J1U4_9PROT</name>
<evidence type="ECO:0000313" key="3">
    <source>
        <dbReference type="EMBL" id="AKO65718.1"/>
    </source>
</evidence>
<feature type="transmembrane region" description="Helical" evidence="1">
    <location>
        <begin position="55"/>
        <end position="72"/>
    </location>
</feature>
<feature type="transmembrane region" description="Helical" evidence="1">
    <location>
        <begin position="78"/>
        <end position="95"/>
    </location>
</feature>
<evidence type="ECO:0000259" key="2">
    <source>
        <dbReference type="SMART" id="SM00460"/>
    </source>
</evidence>
<dbReference type="EMBL" id="CP011002">
    <property type="protein sequence ID" value="AKO65718.1"/>
    <property type="molecule type" value="Genomic_DNA"/>
</dbReference>
<feature type="transmembrane region" description="Helical" evidence="1">
    <location>
        <begin position="468"/>
        <end position="489"/>
    </location>
</feature>
<dbReference type="Pfam" id="PF01841">
    <property type="entry name" value="Transglut_core"/>
    <property type="match status" value="1"/>
</dbReference>
<reference evidence="3 4" key="1">
    <citation type="submission" date="2015-03" db="EMBL/GenBank/DDBJ databases">
        <title>Comparative analysis of the OM43 clade including a novel species from Red Sea uncovers genomic and metabolic diversity among marine methylotrophs.</title>
        <authorList>
            <person name="Jimenez-Infante F."/>
            <person name="Ngugi D.K."/>
            <person name="Vinu M."/>
            <person name="Alam I."/>
            <person name="Kamau A."/>
            <person name="Blom J."/>
            <person name="Bajic V.B."/>
            <person name="Stingl U."/>
        </authorList>
    </citation>
    <scope>NUCLEOTIDE SEQUENCE [LARGE SCALE GENOMIC DNA]</scope>
    <source>
        <strain evidence="3 4">MBRSH7</strain>
    </source>
</reference>
<sequence length="576" mass="67890">MTKTLTRKQIIFRLSYLITVISNLYAYQNIFAAEFWIILLLLIIPLAIRYDKEKYNSLSLSIVSFITASIFIFKPSFFTTIFIFIWINFFLAIYINYKFNYQLNMNAVNWSRLIKFLTSTIFIVTIIFLIIPRFQVTLISNKNQKNDIGLEDTLNLQNDSFISTEKNEIYKIKIDGSLKKIPYWKVFVLSNYDNFEWSKNQESLEYIPKSINFDENYSYKIIKNKNISQKNLPVLGNYPIKSGVHKNKITVDGELILDKKLINQYTEVVIQSSESIEVERTINYSHEKKSKLTQWAIDEYQKINDERDFVDFINNYFKKNFKYKINDLGLNKNNPIDSFFFDKKNGSCTHFASTMAHILRANDIPANVVIGYVGGEWNNFGKFMTVFSDNAHAWVEAKINNQWVYVDPTSYVDSTGLNHVEFNFFDQNLNKSLLENISDYISFLDITISKKIMNYGYSKKNSSQFIDYIEILLFISVPGFFILLIIYIYRNIKEFELHPLNRLEKNYRQILIKQGHKINPQNSLHVMEFSKNTSHETKQKIRLINRKILELKYGLNKNYSEIKAVTSLIKSELRDK</sequence>
<feature type="transmembrane region" description="Helical" evidence="1">
    <location>
        <begin position="116"/>
        <end position="134"/>
    </location>
</feature>
<dbReference type="Gene3D" id="3.10.620.30">
    <property type="match status" value="1"/>
</dbReference>
<gene>
    <name evidence="3" type="ORF">VI33_03005</name>
</gene>
<accession>A0A0H4J1U4</accession>
<keyword evidence="4" id="KW-1185">Reference proteome</keyword>
<dbReference type="PANTHER" id="PTHR42736">
    <property type="entry name" value="PROTEIN-GLUTAMINE GAMMA-GLUTAMYLTRANSFERASE"/>
    <property type="match status" value="1"/>
</dbReference>
<feature type="transmembrane region" description="Helical" evidence="1">
    <location>
        <begin position="25"/>
        <end position="48"/>
    </location>
</feature>
<keyword evidence="1" id="KW-1133">Transmembrane helix</keyword>
<dbReference type="AlphaFoldDB" id="A0A0H4J1U4"/>
<dbReference type="InterPro" id="IPR038765">
    <property type="entry name" value="Papain-like_cys_pep_sf"/>
</dbReference>
<organism evidence="3 4">
    <name type="scientific">Methylophilales bacterium MBRS-H7</name>
    <dbReference type="NCBI Taxonomy" id="1623450"/>
    <lineage>
        <taxon>Bacteria</taxon>
        <taxon>Pseudomonadati</taxon>
        <taxon>Pseudomonadota</taxon>
        <taxon>Betaproteobacteria</taxon>
        <taxon>Nitrosomonadales</taxon>
        <taxon>OM43 clade</taxon>
    </lineage>
</organism>
<evidence type="ECO:0000313" key="4">
    <source>
        <dbReference type="Proteomes" id="UP000066549"/>
    </source>
</evidence>
<dbReference type="SMART" id="SM00460">
    <property type="entry name" value="TGc"/>
    <property type="match status" value="1"/>
</dbReference>
<keyword evidence="1" id="KW-0472">Membrane</keyword>
<protein>
    <recommendedName>
        <fullName evidence="2">Transglutaminase-like domain-containing protein</fullName>
    </recommendedName>
</protein>
<feature type="domain" description="Transglutaminase-like" evidence="2">
    <location>
        <begin position="340"/>
        <end position="410"/>
    </location>
</feature>
<dbReference type="Proteomes" id="UP000066549">
    <property type="component" value="Chromosome"/>
</dbReference>
<dbReference type="InterPro" id="IPR021878">
    <property type="entry name" value="TgpA_N"/>
</dbReference>
<proteinExistence type="predicted"/>
<keyword evidence="1" id="KW-0812">Transmembrane</keyword>
<dbReference type="SUPFAM" id="SSF54001">
    <property type="entry name" value="Cysteine proteinases"/>
    <property type="match status" value="1"/>
</dbReference>
<dbReference type="PANTHER" id="PTHR42736:SF1">
    <property type="entry name" value="PROTEIN-GLUTAMINE GAMMA-GLUTAMYLTRANSFERASE"/>
    <property type="match status" value="1"/>
</dbReference>
<dbReference type="InterPro" id="IPR002931">
    <property type="entry name" value="Transglutaminase-like"/>
</dbReference>
<dbReference type="Pfam" id="PF11992">
    <property type="entry name" value="TgpA_N"/>
    <property type="match status" value="1"/>
</dbReference>
<dbReference type="InterPro" id="IPR052901">
    <property type="entry name" value="Bact_TGase-like"/>
</dbReference>
<evidence type="ECO:0000256" key="1">
    <source>
        <dbReference type="SAM" id="Phobius"/>
    </source>
</evidence>